<dbReference type="Proteomes" id="UP001061991">
    <property type="component" value="Plasmid p_unnamed3"/>
</dbReference>
<gene>
    <name evidence="1" type="ORF">N8E88_02325</name>
</gene>
<keyword evidence="2" id="KW-1185">Reference proteome</keyword>
<reference evidence="1" key="1">
    <citation type="submission" date="2022-09" db="EMBL/GenBank/DDBJ databases">
        <title>Interaction between co-microsymbionts with complementary sets of symbiotic genes in legume-rhizobium systems.</title>
        <authorList>
            <person name="Safronova V."/>
            <person name="Sazanova A."/>
            <person name="Afonin A."/>
            <person name="Chirak E."/>
        </authorList>
    </citation>
    <scope>NUCLEOTIDE SEQUENCE</scope>
    <source>
        <strain evidence="1">A18/3m</strain>
    </source>
</reference>
<sequence length="382" mass="41290">MAALDIDLDNISKRYGATHVLSGVSLKVAAGEFVTLLGPSGCGKSTLLRIIAGLERADEGHVRAGGRALDTVAPKDRDLAFVFQSYALYPHLSVYDNIAAPLIMRELTSLERLPVIGTLLPGAIQRNRLIEERVRQTSALLKLDALLDRRPAALSGGQRQRVALGRAMVRNPKIFLMDEPLANLDAALRIHTRGEIARLHKEMGTTTLFVTHDQAEAAALSDRVAIMFGGEIRQVAKPADLYRDPVDLDVARFLAQPFLNELPVAAPTGGGLMIGSSRIIISDALGNQDAGTLAFRPEHASLVGDDQPGALTVQVARIEHAGTDAYIFANAEIGRQFVVRITAERAQSLRGGQTVGLCIDPERAWFFPSNGSRQRRDQSKAA</sequence>
<organism evidence="1 2">
    <name type="scientific">Phyllobacterium zundukense</name>
    <dbReference type="NCBI Taxonomy" id="1867719"/>
    <lineage>
        <taxon>Bacteria</taxon>
        <taxon>Pseudomonadati</taxon>
        <taxon>Pseudomonadota</taxon>
        <taxon>Alphaproteobacteria</taxon>
        <taxon>Hyphomicrobiales</taxon>
        <taxon>Phyllobacteriaceae</taxon>
        <taxon>Phyllobacterium</taxon>
    </lineage>
</organism>
<keyword evidence="1" id="KW-0614">Plasmid</keyword>
<evidence type="ECO:0000313" key="2">
    <source>
        <dbReference type="Proteomes" id="UP001061991"/>
    </source>
</evidence>
<geneLocation type="plasmid" evidence="1 2">
    <name>p_unnamed3</name>
</geneLocation>
<name>A0ACD4CVR4_9HYPH</name>
<evidence type="ECO:0000313" key="1">
    <source>
        <dbReference type="EMBL" id="UXN57669.1"/>
    </source>
</evidence>
<proteinExistence type="predicted"/>
<protein>
    <submittedName>
        <fullName evidence="1">ABC transporter ATP-binding protein</fullName>
    </submittedName>
</protein>
<keyword evidence="1" id="KW-0547">Nucleotide-binding</keyword>
<dbReference type="EMBL" id="CP104970">
    <property type="protein sequence ID" value="UXN57669.1"/>
    <property type="molecule type" value="Genomic_DNA"/>
</dbReference>
<accession>A0ACD4CVR4</accession>
<keyword evidence="1" id="KW-0067">ATP-binding</keyword>